<gene>
    <name evidence="2" type="ORF">ACH5RR_017882</name>
</gene>
<proteinExistence type="predicted"/>
<protein>
    <submittedName>
        <fullName evidence="2">Uncharacterized protein</fullName>
    </submittedName>
</protein>
<dbReference type="Proteomes" id="UP001630127">
    <property type="component" value="Unassembled WGS sequence"/>
</dbReference>
<comment type="caution">
    <text evidence="2">The sequence shown here is derived from an EMBL/GenBank/DDBJ whole genome shotgun (WGS) entry which is preliminary data.</text>
</comment>
<feature type="region of interest" description="Disordered" evidence="1">
    <location>
        <begin position="1"/>
        <end position="20"/>
    </location>
</feature>
<organism evidence="2 3">
    <name type="scientific">Cinchona calisaya</name>
    <dbReference type="NCBI Taxonomy" id="153742"/>
    <lineage>
        <taxon>Eukaryota</taxon>
        <taxon>Viridiplantae</taxon>
        <taxon>Streptophyta</taxon>
        <taxon>Embryophyta</taxon>
        <taxon>Tracheophyta</taxon>
        <taxon>Spermatophyta</taxon>
        <taxon>Magnoliopsida</taxon>
        <taxon>eudicotyledons</taxon>
        <taxon>Gunneridae</taxon>
        <taxon>Pentapetalae</taxon>
        <taxon>asterids</taxon>
        <taxon>lamiids</taxon>
        <taxon>Gentianales</taxon>
        <taxon>Rubiaceae</taxon>
        <taxon>Cinchonoideae</taxon>
        <taxon>Cinchoneae</taxon>
        <taxon>Cinchona</taxon>
    </lineage>
</organism>
<accession>A0ABD2ZK79</accession>
<evidence type="ECO:0000256" key="1">
    <source>
        <dbReference type="SAM" id="MobiDB-lite"/>
    </source>
</evidence>
<evidence type="ECO:0000313" key="3">
    <source>
        <dbReference type="Proteomes" id="UP001630127"/>
    </source>
</evidence>
<sequence>MANADISCSFDHQQDARRNQQTDNFLEVASAANKTNNCAGYGALGSDRNGKLRKVAIRNALKVKLDQWAEIK</sequence>
<name>A0ABD2ZK79_9GENT</name>
<dbReference type="EMBL" id="JBJUIK010000008">
    <property type="protein sequence ID" value="KAL3519733.1"/>
    <property type="molecule type" value="Genomic_DNA"/>
</dbReference>
<keyword evidence="3" id="KW-1185">Reference proteome</keyword>
<evidence type="ECO:0000313" key="2">
    <source>
        <dbReference type="EMBL" id="KAL3519733.1"/>
    </source>
</evidence>
<reference evidence="2 3" key="1">
    <citation type="submission" date="2024-11" db="EMBL/GenBank/DDBJ databases">
        <title>A near-complete genome assembly of Cinchona calisaya.</title>
        <authorList>
            <person name="Lian D.C."/>
            <person name="Zhao X.W."/>
            <person name="Wei L."/>
        </authorList>
    </citation>
    <scope>NUCLEOTIDE SEQUENCE [LARGE SCALE GENOMIC DNA]</scope>
    <source>
        <tissue evidence="2">Nenye</tissue>
    </source>
</reference>
<dbReference type="AlphaFoldDB" id="A0ABD2ZK79"/>